<keyword evidence="1" id="KW-0812">Transmembrane</keyword>
<gene>
    <name evidence="2" type="ORF">EJC51_38090</name>
</gene>
<accession>A0A3S9IAK5</accession>
<keyword evidence="1" id="KW-1133">Transmembrane helix</keyword>
<keyword evidence="1" id="KW-0472">Membrane</keyword>
<name>A0A3S9IAK5_9ACTN</name>
<reference evidence="2 3" key="1">
    <citation type="submission" date="2018-12" db="EMBL/GenBank/DDBJ databases">
        <authorList>
            <person name="Li K."/>
        </authorList>
    </citation>
    <scope>NUCLEOTIDE SEQUENCE [LARGE SCALE GENOMIC DNA]</scope>
    <source>
        <strain evidence="3">CR22</strain>
    </source>
</reference>
<dbReference type="EMBL" id="CP034463">
    <property type="protein sequence ID" value="AZP21382.1"/>
    <property type="molecule type" value="Genomic_DNA"/>
</dbReference>
<organism evidence="2 3">
    <name type="scientific">Streptomyces aquilus</name>
    <dbReference type="NCBI Taxonomy" id="2548456"/>
    <lineage>
        <taxon>Bacteria</taxon>
        <taxon>Bacillati</taxon>
        <taxon>Actinomycetota</taxon>
        <taxon>Actinomycetes</taxon>
        <taxon>Kitasatosporales</taxon>
        <taxon>Streptomycetaceae</taxon>
        <taxon>Streptomyces</taxon>
    </lineage>
</organism>
<evidence type="ECO:0000256" key="1">
    <source>
        <dbReference type="SAM" id="Phobius"/>
    </source>
</evidence>
<evidence type="ECO:0000313" key="3">
    <source>
        <dbReference type="Proteomes" id="UP000280197"/>
    </source>
</evidence>
<evidence type="ECO:0000313" key="2">
    <source>
        <dbReference type="EMBL" id="AZP21382.1"/>
    </source>
</evidence>
<sequence length="232" mass="25715">MSRDRAAEISAYGNAVDVREATTRYLLYGLLPSWFVPGLADWVMHRRTRIEDTAGTKESLIHSLMMAEVGIPIAATLRYEVNPALLAVQLGGAAVHEATALWDVRTAVRSEREVRPVEQHIHSFLESLPFAALASLMCLHADQVKSLLRGGRGDPDAWRLVPRRPQLSRGYIAGITAAIGACVLLPYGEELLRCRRAARRSKKRATSDEAHWRATGQGRRGTALRRAIGRCR</sequence>
<keyword evidence="3" id="KW-1185">Reference proteome</keyword>
<proteinExistence type="predicted"/>
<dbReference type="AlphaFoldDB" id="A0A3S9IAK5"/>
<protein>
    <submittedName>
        <fullName evidence="2">Diguanylate cyclase</fullName>
    </submittedName>
</protein>
<dbReference type="KEGG" id="saqu:EJC51_38090"/>
<dbReference type="Proteomes" id="UP000280197">
    <property type="component" value="Chromosome"/>
</dbReference>
<dbReference type="RefSeq" id="WP_126275220.1">
    <property type="nucleotide sequence ID" value="NZ_CP034463.1"/>
</dbReference>
<feature type="transmembrane region" description="Helical" evidence="1">
    <location>
        <begin position="170"/>
        <end position="188"/>
    </location>
</feature>